<dbReference type="RefSeq" id="WP_265724712.1">
    <property type="nucleotide sequence ID" value="NZ_JAOSLC020000003.1"/>
</dbReference>
<evidence type="ECO:0000313" key="3">
    <source>
        <dbReference type="Proteomes" id="UP001151478"/>
    </source>
</evidence>
<evidence type="ECO:0000259" key="1">
    <source>
        <dbReference type="Pfam" id="PF13460"/>
    </source>
</evidence>
<gene>
    <name evidence="2" type="ORF">N5A56_006215</name>
</gene>
<reference evidence="2" key="1">
    <citation type="submission" date="2023-02" db="EMBL/GenBank/DDBJ databases">
        <title>Polaribacter ponticola sp. nov., isolated from seawater.</title>
        <authorList>
            <person name="Baek J.H."/>
            <person name="Kim J.M."/>
            <person name="Choi D.G."/>
            <person name="Jeon C.O."/>
        </authorList>
    </citation>
    <scope>NUCLEOTIDE SEQUENCE</scope>
    <source>
        <strain evidence="2">MSW5</strain>
    </source>
</reference>
<proteinExistence type="predicted"/>
<dbReference type="InterPro" id="IPR016040">
    <property type="entry name" value="NAD(P)-bd_dom"/>
</dbReference>
<protein>
    <submittedName>
        <fullName evidence="2">NAD(P)H-binding protein</fullName>
    </submittedName>
</protein>
<feature type="domain" description="NAD(P)-binding" evidence="1">
    <location>
        <begin position="9"/>
        <end position="138"/>
    </location>
</feature>
<dbReference type="PANTHER" id="PTHR47129">
    <property type="entry name" value="QUINONE OXIDOREDUCTASE 2"/>
    <property type="match status" value="1"/>
</dbReference>
<dbReference type="Pfam" id="PF13460">
    <property type="entry name" value="NAD_binding_10"/>
    <property type="match status" value="1"/>
</dbReference>
<accession>A0ABT5S8X9</accession>
<dbReference type="EMBL" id="JAOSLC020000003">
    <property type="protein sequence ID" value="MDD7914040.1"/>
    <property type="molecule type" value="Genomic_DNA"/>
</dbReference>
<dbReference type="SUPFAM" id="SSF51735">
    <property type="entry name" value="NAD(P)-binding Rossmann-fold domains"/>
    <property type="match status" value="1"/>
</dbReference>
<dbReference type="Proteomes" id="UP001151478">
    <property type="component" value="Unassembled WGS sequence"/>
</dbReference>
<comment type="caution">
    <text evidence="2">The sequence shown here is derived from an EMBL/GenBank/DDBJ whole genome shotgun (WGS) entry which is preliminary data.</text>
</comment>
<dbReference type="Gene3D" id="3.40.50.720">
    <property type="entry name" value="NAD(P)-binding Rossmann-like Domain"/>
    <property type="match status" value="1"/>
</dbReference>
<dbReference type="Gene3D" id="3.90.25.10">
    <property type="entry name" value="UDP-galactose 4-epimerase, domain 1"/>
    <property type="match status" value="1"/>
</dbReference>
<dbReference type="PANTHER" id="PTHR47129:SF1">
    <property type="entry name" value="NMRA-LIKE DOMAIN-CONTAINING PROTEIN"/>
    <property type="match status" value="1"/>
</dbReference>
<keyword evidence="3" id="KW-1185">Reference proteome</keyword>
<dbReference type="InterPro" id="IPR052718">
    <property type="entry name" value="NmrA-type_oxidoreductase"/>
</dbReference>
<organism evidence="2 3">
    <name type="scientific">Polaribacter ponticola</name>
    <dbReference type="NCBI Taxonomy" id="2978475"/>
    <lineage>
        <taxon>Bacteria</taxon>
        <taxon>Pseudomonadati</taxon>
        <taxon>Bacteroidota</taxon>
        <taxon>Flavobacteriia</taxon>
        <taxon>Flavobacteriales</taxon>
        <taxon>Flavobacteriaceae</taxon>
    </lineage>
</organism>
<sequence>MKKVAITLASGQLGSKVIQQLIKEIGKENVVGIARNPKKAEHLGVEIRKADYNSFDDFSNVLQNIDTLLLISGVDKPDTRTKQHQNIIKAAQKNNVKKIVFTSVIGNLENTSFKPILQSNRQTETDIINSKMDWSIGRNSLYIEPDLEYVETYKKLGVIVNSAANGKCGYTSRNELAIAYTNMLLNKKYNNKIYNLLGEPVTQQQLADSINKEYGTNISYQTISVVEFLNDRSKALGEFLGIIISSIYENIKNGSFNLKSDFETVTGRKHKNLLELIQTYKRETNGVKN</sequence>
<evidence type="ECO:0000313" key="2">
    <source>
        <dbReference type="EMBL" id="MDD7914040.1"/>
    </source>
</evidence>
<name>A0ABT5S8X9_9FLAO</name>
<dbReference type="InterPro" id="IPR036291">
    <property type="entry name" value="NAD(P)-bd_dom_sf"/>
</dbReference>